<dbReference type="InterPro" id="IPR013151">
    <property type="entry name" value="Immunoglobulin_dom"/>
</dbReference>
<keyword evidence="3" id="KW-0812">Transmembrane</keyword>
<comment type="subcellular location">
    <subcellularLocation>
        <location evidence="1">Cell membrane</location>
        <topology evidence="1">Single-pass membrane protein</topology>
    </subcellularLocation>
</comment>
<dbReference type="AlphaFoldDB" id="A0A9X9LMY1"/>
<keyword evidence="8" id="KW-1015">Disulfide bond</keyword>
<dbReference type="PANTHER" id="PTHR11738:SF179">
    <property type="entry name" value="LEUKOCYTE IMMUNOGLOBULIN-LIKE RECEPTOR SUBFAMILY A MEMBER 5"/>
    <property type="match status" value="1"/>
</dbReference>
<dbReference type="SUPFAM" id="SSF48726">
    <property type="entry name" value="Immunoglobulin"/>
    <property type="match status" value="1"/>
</dbReference>
<evidence type="ECO:0000259" key="12">
    <source>
        <dbReference type="Pfam" id="PF00047"/>
    </source>
</evidence>
<evidence type="ECO:0000256" key="4">
    <source>
        <dbReference type="ARBA" id="ARBA00022729"/>
    </source>
</evidence>
<dbReference type="FunFam" id="2.60.40.10:FF:000049">
    <property type="entry name" value="Leukocyte immunoglobulin-like receptor subfamily B member 1"/>
    <property type="match status" value="1"/>
</dbReference>
<gene>
    <name evidence="13" type="ORF">BN2614_LOCUS2</name>
</gene>
<evidence type="ECO:0000256" key="2">
    <source>
        <dbReference type="ARBA" id="ARBA00022475"/>
    </source>
</evidence>
<evidence type="ECO:0000256" key="3">
    <source>
        <dbReference type="ARBA" id="ARBA00022692"/>
    </source>
</evidence>
<feature type="domain" description="Immunoglobulin-like beta-sandwich" evidence="12">
    <location>
        <begin position="27"/>
        <end position="99"/>
    </location>
</feature>
<keyword evidence="4" id="KW-0732">Signal</keyword>
<keyword evidence="7" id="KW-0472">Membrane</keyword>
<dbReference type="GO" id="GO:0005886">
    <property type="term" value="C:plasma membrane"/>
    <property type="evidence" value="ECO:0007669"/>
    <property type="project" value="UniProtKB-SubCell"/>
</dbReference>
<feature type="region of interest" description="Disordered" evidence="11">
    <location>
        <begin position="52"/>
        <end position="77"/>
    </location>
</feature>
<sequence length="165" mass="17664">WSEPSDPLELVVVTGVSGKPSLLTQQGPVVTSGQSLTLQCRSDVSYDRFTLSKEGERGPPQQLGRQPHAGLFGADFPLSPVRPSHRGRYTCYGGHTLSSEWSAPSDPLDILLSGEGSWHRSGPQTLHRSYQGIPRRECDPAVSVTEPCGHFPSVQGGGSRSPTAS</sequence>
<dbReference type="Gene3D" id="2.60.40.10">
    <property type="entry name" value="Immunoglobulins"/>
    <property type="match status" value="1"/>
</dbReference>
<keyword evidence="2" id="KW-1003">Cell membrane</keyword>
<dbReference type="GO" id="GO:0002764">
    <property type="term" value="P:immune response-regulating signaling pathway"/>
    <property type="evidence" value="ECO:0007669"/>
    <property type="project" value="TreeGrafter"/>
</dbReference>
<evidence type="ECO:0000256" key="5">
    <source>
        <dbReference type="ARBA" id="ARBA00022737"/>
    </source>
</evidence>
<evidence type="ECO:0000256" key="1">
    <source>
        <dbReference type="ARBA" id="ARBA00004162"/>
    </source>
</evidence>
<evidence type="ECO:0000313" key="13">
    <source>
        <dbReference type="EMBL" id="VCW77073.1"/>
    </source>
</evidence>
<dbReference type="EMBL" id="CYRY02008342">
    <property type="protein sequence ID" value="VCW77073.1"/>
    <property type="molecule type" value="Genomic_DNA"/>
</dbReference>
<dbReference type="InterPro" id="IPR036179">
    <property type="entry name" value="Ig-like_dom_sf"/>
</dbReference>
<evidence type="ECO:0000256" key="10">
    <source>
        <dbReference type="ARBA" id="ARBA00023319"/>
    </source>
</evidence>
<proteinExistence type="predicted"/>
<evidence type="ECO:0000256" key="9">
    <source>
        <dbReference type="ARBA" id="ARBA00023180"/>
    </source>
</evidence>
<evidence type="ECO:0000256" key="6">
    <source>
        <dbReference type="ARBA" id="ARBA00022989"/>
    </source>
</evidence>
<keyword evidence="9" id="KW-0325">Glycoprotein</keyword>
<organism evidence="13 14">
    <name type="scientific">Gulo gulo</name>
    <name type="common">Wolverine</name>
    <name type="synonym">Gluton</name>
    <dbReference type="NCBI Taxonomy" id="48420"/>
    <lineage>
        <taxon>Eukaryota</taxon>
        <taxon>Metazoa</taxon>
        <taxon>Chordata</taxon>
        <taxon>Craniata</taxon>
        <taxon>Vertebrata</taxon>
        <taxon>Euteleostomi</taxon>
        <taxon>Mammalia</taxon>
        <taxon>Eutheria</taxon>
        <taxon>Laurasiatheria</taxon>
        <taxon>Carnivora</taxon>
        <taxon>Caniformia</taxon>
        <taxon>Musteloidea</taxon>
        <taxon>Mustelidae</taxon>
        <taxon>Guloninae</taxon>
        <taxon>Gulo</taxon>
    </lineage>
</organism>
<dbReference type="GO" id="GO:0032396">
    <property type="term" value="F:inhibitory MHC class I receptor activity"/>
    <property type="evidence" value="ECO:0007669"/>
    <property type="project" value="TreeGrafter"/>
</dbReference>
<keyword evidence="14" id="KW-1185">Reference proteome</keyword>
<evidence type="ECO:0000256" key="7">
    <source>
        <dbReference type="ARBA" id="ARBA00023136"/>
    </source>
</evidence>
<evidence type="ECO:0000313" key="14">
    <source>
        <dbReference type="Proteomes" id="UP000269945"/>
    </source>
</evidence>
<reference evidence="13 14" key="1">
    <citation type="submission" date="2018-10" db="EMBL/GenBank/DDBJ databases">
        <authorList>
            <person name="Ekblom R."/>
            <person name="Jareborg N."/>
        </authorList>
    </citation>
    <scope>NUCLEOTIDE SEQUENCE [LARGE SCALE GENOMIC DNA]</scope>
    <source>
        <tissue evidence="13">Muscle</tissue>
    </source>
</reference>
<name>A0A9X9LMY1_GULGU</name>
<keyword evidence="10" id="KW-0393">Immunoglobulin domain</keyword>
<keyword evidence="6" id="KW-1133">Transmembrane helix</keyword>
<comment type="caution">
    <text evidence="13">The sequence shown here is derived from an EMBL/GenBank/DDBJ whole genome shotgun (WGS) entry which is preliminary data.</text>
</comment>
<keyword evidence="5" id="KW-0677">Repeat</keyword>
<dbReference type="Pfam" id="PF00047">
    <property type="entry name" value="ig"/>
    <property type="match status" value="1"/>
</dbReference>
<evidence type="ECO:0000256" key="8">
    <source>
        <dbReference type="ARBA" id="ARBA00023157"/>
    </source>
</evidence>
<dbReference type="PANTHER" id="PTHR11738">
    <property type="entry name" value="MHC CLASS I NK CELL RECEPTOR"/>
    <property type="match status" value="1"/>
</dbReference>
<dbReference type="InterPro" id="IPR050412">
    <property type="entry name" value="Ig-like_Receptors_ImmuneReg"/>
</dbReference>
<protein>
    <recommendedName>
        <fullName evidence="12">Immunoglobulin-like beta-sandwich domain-containing protein</fullName>
    </recommendedName>
</protein>
<dbReference type="Proteomes" id="UP000269945">
    <property type="component" value="Unassembled WGS sequence"/>
</dbReference>
<evidence type="ECO:0000256" key="11">
    <source>
        <dbReference type="SAM" id="MobiDB-lite"/>
    </source>
</evidence>
<feature type="non-terminal residue" evidence="13">
    <location>
        <position position="1"/>
    </location>
</feature>
<dbReference type="InterPro" id="IPR013783">
    <property type="entry name" value="Ig-like_fold"/>
</dbReference>
<accession>A0A9X9LMY1</accession>
<dbReference type="GO" id="GO:0019221">
    <property type="term" value="P:cytokine-mediated signaling pathway"/>
    <property type="evidence" value="ECO:0007669"/>
    <property type="project" value="TreeGrafter"/>
</dbReference>